<keyword evidence="3" id="KW-1185">Reference proteome</keyword>
<accession>A0A6A5ZEH4</accession>
<keyword evidence="1" id="KW-0812">Transmembrane</keyword>
<dbReference type="Proteomes" id="UP000799770">
    <property type="component" value="Unassembled WGS sequence"/>
</dbReference>
<dbReference type="EMBL" id="ML977319">
    <property type="protein sequence ID" value="KAF2117474.1"/>
    <property type="molecule type" value="Genomic_DNA"/>
</dbReference>
<name>A0A6A5ZEH4_9PLEO</name>
<organism evidence="2 3">
    <name type="scientific">Lophiotrema nucula</name>
    <dbReference type="NCBI Taxonomy" id="690887"/>
    <lineage>
        <taxon>Eukaryota</taxon>
        <taxon>Fungi</taxon>
        <taxon>Dikarya</taxon>
        <taxon>Ascomycota</taxon>
        <taxon>Pezizomycotina</taxon>
        <taxon>Dothideomycetes</taxon>
        <taxon>Pleosporomycetidae</taxon>
        <taxon>Pleosporales</taxon>
        <taxon>Lophiotremataceae</taxon>
        <taxon>Lophiotrema</taxon>
    </lineage>
</organism>
<feature type="transmembrane region" description="Helical" evidence="1">
    <location>
        <begin position="517"/>
        <end position="537"/>
    </location>
</feature>
<feature type="transmembrane region" description="Helical" evidence="1">
    <location>
        <begin position="305"/>
        <end position="329"/>
    </location>
</feature>
<keyword evidence="1" id="KW-0472">Membrane</keyword>
<dbReference type="InterPro" id="IPR011009">
    <property type="entry name" value="Kinase-like_dom_sf"/>
</dbReference>
<evidence type="ECO:0008006" key="4">
    <source>
        <dbReference type="Google" id="ProtNLM"/>
    </source>
</evidence>
<dbReference type="PANTHER" id="PTHR37577:SF1">
    <property type="entry name" value="INTEGRAL MEMBRANE PROTEIN"/>
    <property type="match status" value="1"/>
</dbReference>
<evidence type="ECO:0000256" key="1">
    <source>
        <dbReference type="SAM" id="Phobius"/>
    </source>
</evidence>
<dbReference type="PANTHER" id="PTHR37577">
    <property type="entry name" value="INTEGRAL MEMBRANE PROTEIN"/>
    <property type="match status" value="1"/>
</dbReference>
<feature type="transmembrane region" description="Helical" evidence="1">
    <location>
        <begin position="640"/>
        <end position="664"/>
    </location>
</feature>
<dbReference type="InterPro" id="IPR053018">
    <property type="entry name" value="Elsinochrome_Biosynth-Asso"/>
</dbReference>
<feature type="transmembrane region" description="Helical" evidence="1">
    <location>
        <begin position="684"/>
        <end position="717"/>
    </location>
</feature>
<feature type="transmembrane region" description="Helical" evidence="1">
    <location>
        <begin position="591"/>
        <end position="619"/>
    </location>
</feature>
<evidence type="ECO:0000313" key="2">
    <source>
        <dbReference type="EMBL" id="KAF2117474.1"/>
    </source>
</evidence>
<protein>
    <recommendedName>
        <fullName evidence="4">Protein kinase domain-containing protein</fullName>
    </recommendedName>
</protein>
<proteinExistence type="predicted"/>
<feature type="transmembrane region" description="Helical" evidence="1">
    <location>
        <begin position="487"/>
        <end position="505"/>
    </location>
</feature>
<keyword evidence="1" id="KW-1133">Transmembrane helix</keyword>
<evidence type="ECO:0000313" key="3">
    <source>
        <dbReference type="Proteomes" id="UP000799770"/>
    </source>
</evidence>
<feature type="transmembrane region" description="Helical" evidence="1">
    <location>
        <begin position="398"/>
        <end position="415"/>
    </location>
</feature>
<feature type="transmembrane region" description="Helical" evidence="1">
    <location>
        <begin position="341"/>
        <end position="359"/>
    </location>
</feature>
<reference evidence="2" key="1">
    <citation type="journal article" date="2020" name="Stud. Mycol.">
        <title>101 Dothideomycetes genomes: a test case for predicting lifestyles and emergence of pathogens.</title>
        <authorList>
            <person name="Haridas S."/>
            <person name="Albert R."/>
            <person name="Binder M."/>
            <person name="Bloem J."/>
            <person name="Labutti K."/>
            <person name="Salamov A."/>
            <person name="Andreopoulos B."/>
            <person name="Baker S."/>
            <person name="Barry K."/>
            <person name="Bills G."/>
            <person name="Bluhm B."/>
            <person name="Cannon C."/>
            <person name="Castanera R."/>
            <person name="Culley D."/>
            <person name="Daum C."/>
            <person name="Ezra D."/>
            <person name="Gonzalez J."/>
            <person name="Henrissat B."/>
            <person name="Kuo A."/>
            <person name="Liang C."/>
            <person name="Lipzen A."/>
            <person name="Lutzoni F."/>
            <person name="Magnuson J."/>
            <person name="Mondo S."/>
            <person name="Nolan M."/>
            <person name="Ohm R."/>
            <person name="Pangilinan J."/>
            <person name="Park H.-J."/>
            <person name="Ramirez L."/>
            <person name="Alfaro M."/>
            <person name="Sun H."/>
            <person name="Tritt A."/>
            <person name="Yoshinaga Y."/>
            <person name="Zwiers L.-H."/>
            <person name="Turgeon B."/>
            <person name="Goodwin S."/>
            <person name="Spatafora J."/>
            <person name="Crous P."/>
            <person name="Grigoriev I."/>
        </authorList>
    </citation>
    <scope>NUCLEOTIDE SEQUENCE</scope>
    <source>
        <strain evidence="2">CBS 627.86</strain>
    </source>
</reference>
<dbReference type="AlphaFoldDB" id="A0A6A5ZEH4"/>
<sequence length="723" mass="82661">MAEVLPYNEIIAACDQEEHSNASFKSSEKDYWRTTISVMEEERFYLERDSPTCEDAQIWISKIVVKEYSAKRIARRFSEGNVVLGYQRRWVIIKRLKDTKEIFNGFFNNGIKLVRDLCIQKVLQPFGIYCGMAGCELNILTQIGRHPNITSIKGFTAPKDLIGDSAVVYLEYCERGMPIMTWDPIFHHDIIPPNVLLAKPSNHDAVYPTVKLGELKLGQVKIEDLPELDWEFVPPGGQTDTLILDGLRKLKKRVLKKTAKRKSKLRPRFEKALLKCILTMSDLQILTGLSILISGFTQLRCGLSVYHWQIIVRLAWFCSLTHLACLTFLRNHLHGHRGERKWRLLAMGILVLLLIGALLPTGKYGISTFAADYAICSYKQLKMAKPKNGSTDSSNAELGYASMIISILFVALGFLSRITRLHRSISNPMTTAPRKFLSKFLRKRLCVLYEKFKSSPFKRLLIYRPALACFLTIRAPLDLWSSLFLEVWWLIASFAWGVYNLVVSWKDHPGSLKSNKGWTFGQVMPVILLFAPVLSIAECLLEKPPTSAIATAQSEDDVEEPPTPTSIAEVGLPQGSQEVHDEPDHDFYLDAWFRFVVVLLLFGVIISTTTVLFVPFNLVNYGFLKKPKKGEQFLWLVPNGYFINWVPCMFLLASMNMILFSLLFKDWECRGLNWKKLNGIVLPALWVVSLALYFFFGYWLLGAYIFSVPVLFFLYVLRYFAET</sequence>
<gene>
    <name evidence="2" type="ORF">BDV96DRAFT_598361</name>
</gene>
<dbReference type="SUPFAM" id="SSF56112">
    <property type="entry name" value="Protein kinase-like (PK-like)"/>
    <property type="match status" value="1"/>
</dbReference>
<dbReference type="OrthoDB" id="5427664at2759"/>